<gene>
    <name evidence="1" type="ORF">DB32_005975</name>
</gene>
<dbReference type="STRING" id="927083.DB32_005975"/>
<name>A0A0F6YKV6_9BACT</name>
<accession>A0A0F6YKV6</accession>
<reference evidence="1 2" key="1">
    <citation type="submission" date="2015-03" db="EMBL/GenBank/DDBJ databases">
        <title>Genome assembly of Sandaracinus amylolyticus DSM 53668.</title>
        <authorList>
            <person name="Sharma G."/>
            <person name="Subramanian S."/>
        </authorList>
    </citation>
    <scope>NUCLEOTIDE SEQUENCE [LARGE SCALE GENOMIC DNA]</scope>
    <source>
        <strain evidence="1 2">DSM 53668</strain>
    </source>
</reference>
<organism evidence="1 2">
    <name type="scientific">Sandaracinus amylolyticus</name>
    <dbReference type="NCBI Taxonomy" id="927083"/>
    <lineage>
        <taxon>Bacteria</taxon>
        <taxon>Pseudomonadati</taxon>
        <taxon>Myxococcota</taxon>
        <taxon>Polyangia</taxon>
        <taxon>Polyangiales</taxon>
        <taxon>Sandaracinaceae</taxon>
        <taxon>Sandaracinus</taxon>
    </lineage>
</organism>
<dbReference type="Proteomes" id="UP000034883">
    <property type="component" value="Chromosome"/>
</dbReference>
<dbReference type="AlphaFoldDB" id="A0A0F6YKV6"/>
<evidence type="ECO:0000313" key="2">
    <source>
        <dbReference type="Proteomes" id="UP000034883"/>
    </source>
</evidence>
<proteinExistence type="predicted"/>
<dbReference type="KEGG" id="samy:DB32_005975"/>
<protein>
    <submittedName>
        <fullName evidence="1">Uncharacterized protein</fullName>
    </submittedName>
</protein>
<keyword evidence="2" id="KW-1185">Reference proteome</keyword>
<sequence length="140" mass="15359">MVLLTIVIAILLLVCLAFVLAARRRRPPEPVDARREAPPEIVAPPEVVEPAPEPDAVWLAALEMARTAHLVAQHLGFEAIPDRDEPSVRRLRIALRNELERRAAERLASTSDLACVRRIEITPDARHAVALVDTAAPPPA</sequence>
<dbReference type="RefSeq" id="WP_053235929.1">
    <property type="nucleotide sequence ID" value="NZ_CP011125.1"/>
</dbReference>
<dbReference type="EMBL" id="CP011125">
    <property type="protein sequence ID" value="AKF08826.1"/>
    <property type="molecule type" value="Genomic_DNA"/>
</dbReference>
<evidence type="ECO:0000313" key="1">
    <source>
        <dbReference type="EMBL" id="AKF08826.1"/>
    </source>
</evidence>